<organism evidence="1 2">
    <name type="scientific">Nitratifractor salsuginis (strain DSM 16511 / JCM 12458 / E9I37-1)</name>
    <dbReference type="NCBI Taxonomy" id="749222"/>
    <lineage>
        <taxon>Bacteria</taxon>
        <taxon>Pseudomonadati</taxon>
        <taxon>Campylobacterota</taxon>
        <taxon>Epsilonproteobacteria</taxon>
        <taxon>Campylobacterales</taxon>
        <taxon>Sulfurovaceae</taxon>
        <taxon>Nitratifractor</taxon>
    </lineage>
</organism>
<keyword evidence="2" id="KW-1185">Reference proteome</keyword>
<dbReference type="EMBL" id="CP002452">
    <property type="protein sequence ID" value="ADV47047.1"/>
    <property type="molecule type" value="Genomic_DNA"/>
</dbReference>
<accession>E6X1Q6</accession>
<dbReference type="AlphaFoldDB" id="E6X1Q6"/>
<dbReference type="RefSeq" id="WP_013554732.1">
    <property type="nucleotide sequence ID" value="NC_014935.1"/>
</dbReference>
<evidence type="ECO:0000313" key="2">
    <source>
        <dbReference type="Proteomes" id="UP000008633"/>
    </source>
</evidence>
<reference evidence="2" key="2">
    <citation type="submission" date="2011-01" db="EMBL/GenBank/DDBJ databases">
        <title>The complete genome of Nitratifractor salsuginis DSM 16511.</title>
        <authorList>
            <consortium name="US DOE Joint Genome Institute (JGI-PGF)"/>
            <person name="Lucas S."/>
            <person name="Copeland A."/>
            <person name="Lapidus A."/>
            <person name="Bruce D."/>
            <person name="Goodwin L."/>
            <person name="Pitluck S."/>
            <person name="Kyrpides N."/>
            <person name="Mavromatis K."/>
            <person name="Ivanova N."/>
            <person name="Mikhailova N."/>
            <person name="Zeytun A."/>
            <person name="Detter J.C."/>
            <person name="Tapia R."/>
            <person name="Han C."/>
            <person name="Land M."/>
            <person name="Hauser L."/>
            <person name="Markowitz V."/>
            <person name="Cheng J.-F."/>
            <person name="Hugenholtz P."/>
            <person name="Woyke T."/>
            <person name="Wu D."/>
            <person name="Tindall B."/>
            <person name="Schuetze A."/>
            <person name="Brambilla E."/>
            <person name="Klenk H.-P."/>
            <person name="Eisen J.A."/>
        </authorList>
    </citation>
    <scope>NUCLEOTIDE SEQUENCE [LARGE SCALE GENOMIC DNA]</scope>
    <source>
        <strain evidence="2">DSM 16511 / JCM 12458 / E9I37-1</strain>
    </source>
</reference>
<sequence length="55" mass="6240">MTTQSQSAAILKHMMDGRSISQIETEMVTNKITGKRFARYYMTDEEIARVKEAAA</sequence>
<name>E6X1Q6_NITSE</name>
<gene>
    <name evidence="1" type="ordered locus">Nitsa_1802</name>
</gene>
<dbReference type="HOGENOM" id="CLU_3027718_0_0_7"/>
<reference evidence="1 2" key="1">
    <citation type="journal article" date="2011" name="Stand. Genomic Sci.">
        <title>Complete genome sequence of Nitratifractor salsuginis type strain (E9I37-1).</title>
        <authorList>
            <person name="Anderson I."/>
            <person name="Sikorski J."/>
            <person name="Zeytun A."/>
            <person name="Nolan M."/>
            <person name="Lapidus A."/>
            <person name="Lucas S."/>
            <person name="Hammon N."/>
            <person name="Deshpande S."/>
            <person name="Cheng J.F."/>
            <person name="Tapia R."/>
            <person name="Han C."/>
            <person name="Goodwin L."/>
            <person name="Pitluck S."/>
            <person name="Liolios K."/>
            <person name="Pagani I."/>
            <person name="Ivanova N."/>
            <person name="Huntemann M."/>
            <person name="Mavromatis K."/>
            <person name="Ovchinikova G."/>
            <person name="Pati A."/>
            <person name="Chen A."/>
            <person name="Palaniappan K."/>
            <person name="Land M."/>
            <person name="Hauser L."/>
            <person name="Brambilla E.M."/>
            <person name="Ngatchou-Djao O.D."/>
            <person name="Rohde M."/>
            <person name="Tindall B.J."/>
            <person name="Goker M."/>
            <person name="Detter J.C."/>
            <person name="Woyke T."/>
            <person name="Bristow J."/>
            <person name="Eisen J.A."/>
            <person name="Markowitz V."/>
            <person name="Hugenholtz P."/>
            <person name="Klenk H.P."/>
            <person name="Kyrpides N.C."/>
        </authorList>
    </citation>
    <scope>NUCLEOTIDE SEQUENCE [LARGE SCALE GENOMIC DNA]</scope>
    <source>
        <strain evidence="2">DSM 16511 / JCM 12458 / E9I37-1</strain>
    </source>
</reference>
<dbReference type="KEGG" id="nsa:Nitsa_1802"/>
<dbReference type="STRING" id="749222.Nitsa_1802"/>
<evidence type="ECO:0000313" key="1">
    <source>
        <dbReference type="EMBL" id="ADV47047.1"/>
    </source>
</evidence>
<proteinExistence type="predicted"/>
<protein>
    <submittedName>
        <fullName evidence="1">Uncharacterized protein</fullName>
    </submittedName>
</protein>
<dbReference type="Proteomes" id="UP000008633">
    <property type="component" value="Chromosome"/>
</dbReference>